<dbReference type="EMBL" id="FPHB01000046">
    <property type="protein sequence ID" value="SFV59260.1"/>
    <property type="molecule type" value="Genomic_DNA"/>
</dbReference>
<gene>
    <name evidence="1" type="ORF">MNB_SM-7-66</name>
</gene>
<protein>
    <submittedName>
        <fullName evidence="1">Uncharacterized protein</fullName>
    </submittedName>
</protein>
<name>A0A1W1C092_9ZZZZ</name>
<evidence type="ECO:0000313" key="1">
    <source>
        <dbReference type="EMBL" id="SFV59260.1"/>
    </source>
</evidence>
<organism evidence="1">
    <name type="scientific">hydrothermal vent metagenome</name>
    <dbReference type="NCBI Taxonomy" id="652676"/>
    <lineage>
        <taxon>unclassified sequences</taxon>
        <taxon>metagenomes</taxon>
        <taxon>ecological metagenomes</taxon>
    </lineage>
</organism>
<sequence>MANYSKQKQKLLLNPNFAIEISKSLVKTLLLEEGEKKGV</sequence>
<reference evidence="1" key="1">
    <citation type="submission" date="2016-10" db="EMBL/GenBank/DDBJ databases">
        <authorList>
            <person name="de Groot N.N."/>
        </authorList>
    </citation>
    <scope>NUCLEOTIDE SEQUENCE</scope>
</reference>
<proteinExistence type="predicted"/>
<dbReference type="AlphaFoldDB" id="A0A1W1C092"/>
<accession>A0A1W1C092</accession>